<keyword evidence="2" id="KW-1185">Reference proteome</keyword>
<proteinExistence type="predicted"/>
<feature type="non-terminal residue" evidence="1">
    <location>
        <position position="34"/>
    </location>
</feature>
<accession>A0A392U2K6</accession>
<reference evidence="1 2" key="1">
    <citation type="journal article" date="2018" name="Front. Plant Sci.">
        <title>Red Clover (Trifolium pratense) and Zigzag Clover (T. medium) - A Picture of Genomic Similarities and Differences.</title>
        <authorList>
            <person name="Dluhosova J."/>
            <person name="Istvanek J."/>
            <person name="Nedelnik J."/>
            <person name="Repkova J."/>
        </authorList>
    </citation>
    <scope>NUCLEOTIDE SEQUENCE [LARGE SCALE GENOMIC DNA]</scope>
    <source>
        <strain evidence="2">cv. 10/8</strain>
        <tissue evidence="1">Leaf</tissue>
    </source>
</reference>
<dbReference type="AlphaFoldDB" id="A0A392U2K6"/>
<organism evidence="1 2">
    <name type="scientific">Trifolium medium</name>
    <dbReference type="NCBI Taxonomy" id="97028"/>
    <lineage>
        <taxon>Eukaryota</taxon>
        <taxon>Viridiplantae</taxon>
        <taxon>Streptophyta</taxon>
        <taxon>Embryophyta</taxon>
        <taxon>Tracheophyta</taxon>
        <taxon>Spermatophyta</taxon>
        <taxon>Magnoliopsida</taxon>
        <taxon>eudicotyledons</taxon>
        <taxon>Gunneridae</taxon>
        <taxon>Pentapetalae</taxon>
        <taxon>rosids</taxon>
        <taxon>fabids</taxon>
        <taxon>Fabales</taxon>
        <taxon>Fabaceae</taxon>
        <taxon>Papilionoideae</taxon>
        <taxon>50 kb inversion clade</taxon>
        <taxon>NPAAA clade</taxon>
        <taxon>Hologalegina</taxon>
        <taxon>IRL clade</taxon>
        <taxon>Trifolieae</taxon>
        <taxon>Trifolium</taxon>
    </lineage>
</organism>
<evidence type="ECO:0000313" key="2">
    <source>
        <dbReference type="Proteomes" id="UP000265520"/>
    </source>
</evidence>
<protein>
    <submittedName>
        <fullName evidence="1">Uncharacterized protein</fullName>
    </submittedName>
</protein>
<evidence type="ECO:0000313" key="1">
    <source>
        <dbReference type="EMBL" id="MCI66934.1"/>
    </source>
</evidence>
<dbReference type="Proteomes" id="UP000265520">
    <property type="component" value="Unassembled WGS sequence"/>
</dbReference>
<sequence length="34" mass="3704">MTKGAIELDAKLARSVEAICSNLIRPRTFDEIAA</sequence>
<name>A0A392U2K6_9FABA</name>
<comment type="caution">
    <text evidence="1">The sequence shown here is derived from an EMBL/GenBank/DDBJ whole genome shotgun (WGS) entry which is preliminary data.</text>
</comment>
<dbReference type="EMBL" id="LXQA010705412">
    <property type="protein sequence ID" value="MCI66934.1"/>
    <property type="molecule type" value="Genomic_DNA"/>
</dbReference>